<evidence type="ECO:0000313" key="9">
    <source>
        <dbReference type="EMBL" id="SUB33063.1"/>
    </source>
</evidence>
<evidence type="ECO:0000256" key="4">
    <source>
        <dbReference type="ARBA" id="ARBA00022729"/>
    </source>
</evidence>
<dbReference type="GO" id="GO:0006004">
    <property type="term" value="P:fucose metabolic process"/>
    <property type="evidence" value="ECO:0007669"/>
    <property type="project" value="InterPro"/>
</dbReference>
<protein>
    <recommendedName>
        <fullName evidence="3">alpha-L-fucosidase</fullName>
        <ecNumber evidence="3">3.2.1.51</ecNumber>
    </recommendedName>
</protein>
<keyword evidence="4" id="KW-0732">Signal</keyword>
<dbReference type="GO" id="GO:0004560">
    <property type="term" value="F:alpha-L-fucosidase activity"/>
    <property type="evidence" value="ECO:0007669"/>
    <property type="project" value="InterPro"/>
</dbReference>
<dbReference type="AlphaFoldDB" id="A0A379B359"/>
<evidence type="ECO:0000256" key="7">
    <source>
        <dbReference type="PIRSR" id="PIRSR001092-1"/>
    </source>
</evidence>
<proteinExistence type="inferred from homology"/>
<feature type="site" description="May be important for catalysis" evidence="7">
    <location>
        <position position="280"/>
    </location>
</feature>
<dbReference type="EMBL" id="UGSS01000002">
    <property type="protein sequence ID" value="SUB33063.1"/>
    <property type="molecule type" value="Genomic_DNA"/>
</dbReference>
<evidence type="ECO:0000256" key="6">
    <source>
        <dbReference type="ARBA" id="ARBA00023295"/>
    </source>
</evidence>
<dbReference type="Proteomes" id="UP000254280">
    <property type="component" value="Unassembled WGS sequence"/>
</dbReference>
<dbReference type="SMART" id="SM00812">
    <property type="entry name" value="Alpha_L_fucos"/>
    <property type="match status" value="1"/>
</dbReference>
<dbReference type="PIRSF" id="PIRSF001092">
    <property type="entry name" value="Alpha-L-fucosidase"/>
    <property type="match status" value="1"/>
</dbReference>
<evidence type="ECO:0000256" key="5">
    <source>
        <dbReference type="ARBA" id="ARBA00022801"/>
    </source>
</evidence>
<dbReference type="PANTHER" id="PTHR10030:SF37">
    <property type="entry name" value="ALPHA-L-FUCOSIDASE-RELATED"/>
    <property type="match status" value="1"/>
</dbReference>
<dbReference type="GO" id="GO:0005764">
    <property type="term" value="C:lysosome"/>
    <property type="evidence" value="ECO:0007669"/>
    <property type="project" value="TreeGrafter"/>
</dbReference>
<keyword evidence="6" id="KW-0326">Glycosidase</keyword>
<evidence type="ECO:0000256" key="3">
    <source>
        <dbReference type="ARBA" id="ARBA00012662"/>
    </source>
</evidence>
<dbReference type="PANTHER" id="PTHR10030">
    <property type="entry name" value="ALPHA-L-FUCOSIDASE"/>
    <property type="match status" value="1"/>
</dbReference>
<dbReference type="Pfam" id="PF01120">
    <property type="entry name" value="Alpha_L_fucos"/>
    <property type="match status" value="1"/>
</dbReference>
<dbReference type="OrthoDB" id="107551at2"/>
<dbReference type="PRINTS" id="PR00741">
    <property type="entry name" value="GLHYDRLASE29"/>
</dbReference>
<gene>
    <name evidence="9" type="ORF">NCTC10699_00662</name>
</gene>
<reference evidence="9 10" key="1">
    <citation type="submission" date="2018-06" db="EMBL/GenBank/DDBJ databases">
        <authorList>
            <consortium name="Pathogen Informatics"/>
            <person name="Doyle S."/>
        </authorList>
    </citation>
    <scope>NUCLEOTIDE SEQUENCE [LARGE SCALE GENOMIC DNA]</scope>
    <source>
        <strain evidence="9 10">NCTC10699</strain>
    </source>
</reference>
<dbReference type="EC" id="3.2.1.51" evidence="3"/>
<name>A0A379B359_9PAST</name>
<organism evidence="9 10">
    <name type="scientific">[Pasteurella] mairii</name>
    <dbReference type="NCBI Taxonomy" id="757"/>
    <lineage>
        <taxon>Bacteria</taxon>
        <taxon>Pseudomonadati</taxon>
        <taxon>Pseudomonadota</taxon>
        <taxon>Gammaproteobacteria</taxon>
        <taxon>Pasteurellales</taxon>
        <taxon>Pasteurellaceae</taxon>
    </lineage>
</organism>
<dbReference type="InterPro" id="IPR057739">
    <property type="entry name" value="Glyco_hydro_29_N"/>
</dbReference>
<comment type="function">
    <text evidence="1">Alpha-L-fucosidase is responsible for hydrolyzing the alpha-1,6-linked fucose joined to the reducing-end N-acetylglucosamine of the carbohydrate moieties of glycoproteins.</text>
</comment>
<evidence type="ECO:0000256" key="2">
    <source>
        <dbReference type="ARBA" id="ARBA00007951"/>
    </source>
</evidence>
<keyword evidence="10" id="KW-1185">Reference proteome</keyword>
<dbReference type="GO" id="GO:0016139">
    <property type="term" value="P:glycoside catabolic process"/>
    <property type="evidence" value="ECO:0007669"/>
    <property type="project" value="TreeGrafter"/>
</dbReference>
<dbReference type="InterPro" id="IPR000933">
    <property type="entry name" value="Glyco_hydro_29"/>
</dbReference>
<keyword evidence="5" id="KW-0378">Hydrolase</keyword>
<dbReference type="SUPFAM" id="SSF51445">
    <property type="entry name" value="(Trans)glycosidases"/>
    <property type="match status" value="1"/>
</dbReference>
<dbReference type="InterPro" id="IPR017853">
    <property type="entry name" value="GH"/>
</dbReference>
<sequence>MHKKYYYADWNSIRTHQLPSWYEDAKLGIFIHWGVYSVPAFAPPTCQLGEIDVDEQWFCNNPYAEWYFNSINVGQGPTYEHHIATYGEDFTYEQFIPQWKAERWQPEQWAELFHQSGAKYVVLTTKHHDGYCLFPSQYTDFNSIQSGPQRDIMGELTEQVRAKGLRMGAYYSGIIDWQYASDPIFTESQNFSNACPTYEYADFAYKQVRELIDRYKPDVLWNDIGWPKVGEHMLPHLFAHYYNTVTEGVVDDRWNKLWCDFTSKEYQYGTASRDKKWEMCRGMGLSFGYNQVEDESHLISIHELIALLVSTVADNGNLLINIGPKADGSIPQPQVDRLLTLGDWLKINGEGIYASRCSQYPTQKWENITCYHTKVQGDLFLFIDGLQPGENIVPLNEIAIENIAALHPNLQFCIAQNAQGQFLRIKNYQENWYVLGFKIVNGEA</sequence>
<evidence type="ECO:0000259" key="8">
    <source>
        <dbReference type="Pfam" id="PF01120"/>
    </source>
</evidence>
<comment type="similarity">
    <text evidence="2">Belongs to the glycosyl hydrolase 29 family.</text>
</comment>
<feature type="domain" description="Glycoside hydrolase family 29 N-terminal" evidence="8">
    <location>
        <begin position="3"/>
        <end position="350"/>
    </location>
</feature>
<accession>A0A379B359</accession>
<evidence type="ECO:0000256" key="1">
    <source>
        <dbReference type="ARBA" id="ARBA00004071"/>
    </source>
</evidence>
<dbReference type="Gene3D" id="3.20.20.80">
    <property type="entry name" value="Glycosidases"/>
    <property type="match status" value="1"/>
</dbReference>
<dbReference type="InterPro" id="IPR016286">
    <property type="entry name" value="FUC_metazoa-typ"/>
</dbReference>
<evidence type="ECO:0000313" key="10">
    <source>
        <dbReference type="Proteomes" id="UP000254280"/>
    </source>
</evidence>